<dbReference type="GO" id="GO:0004849">
    <property type="term" value="F:uridine kinase activity"/>
    <property type="evidence" value="ECO:0007669"/>
    <property type="project" value="UniProtKB-EC"/>
</dbReference>
<dbReference type="Gene3D" id="3.40.50.2020">
    <property type="match status" value="1"/>
</dbReference>
<dbReference type="PRINTS" id="PR00988">
    <property type="entry name" value="URIDINKINASE"/>
</dbReference>
<dbReference type="AlphaFoldDB" id="A0A1Y2ET78"/>
<name>A0A1Y2ET78_9BASI</name>
<dbReference type="EC" id="2.7.1.48" evidence="2"/>
<evidence type="ECO:0000256" key="2">
    <source>
        <dbReference type="ARBA" id="ARBA00012137"/>
    </source>
</evidence>
<accession>A0A1Y2ET78</accession>
<evidence type="ECO:0000259" key="7">
    <source>
        <dbReference type="Pfam" id="PF00485"/>
    </source>
</evidence>
<dbReference type="InterPro" id="IPR027417">
    <property type="entry name" value="P-loop_NTPase"/>
</dbReference>
<dbReference type="UniPathway" id="UPA00574">
    <property type="reaction ID" value="UER00637"/>
</dbReference>
<dbReference type="SUPFAM" id="SSF52540">
    <property type="entry name" value="P-loop containing nucleoside triphosphate hydrolases"/>
    <property type="match status" value="1"/>
</dbReference>
<dbReference type="SUPFAM" id="SSF53271">
    <property type="entry name" value="PRTase-like"/>
    <property type="match status" value="1"/>
</dbReference>
<dbReference type="NCBIfam" id="NF004018">
    <property type="entry name" value="PRK05480.1"/>
    <property type="match status" value="1"/>
</dbReference>
<dbReference type="OrthoDB" id="738517at2759"/>
<sequence>MKRRPSPPSSARPRQPSLPKNTILTEAGRSPWYSKDGQTNGAYCIGIAGGSASGKTRVATEILKSLGVPWVLVISQDNFYNSLSPDQSAAAFRNEHDFDSPQSFDYDKLRQVIVDLKACKSVQIPNYSFVLHQRTEETTYLYGAAVIIIEGLFVLHDKAIRDVLDLKVFVQCDSDLMLARRLRRDLVERGRDAAGVLDQYLRFVKPSFDDHIQPTSRYADILVPGQANEKSIDLITGHIRRQLDERKLELRGELFSDTQGEENGGRNGEVRLPETVTLLKEGSQLKGIHTILRSHSTLREEFRFFADRLSTLVIETALSLLPSRPKPITTRTGISHIGQELDILPNHLCGVSILRSGASLEKGLRRVLRDCPIGSVLIQSDRDSGEPLLYEASLPGCITASAESASKSFVLLLDAQIGTGAAALMAVRVLLDHGVPEENVLLCTILVSKVGGVWALRRAFPRVRIVSSAADDGLEERTEETRAGPKKVFAITPGFGCSFGDRYFGAP</sequence>
<evidence type="ECO:0000256" key="1">
    <source>
        <dbReference type="ARBA" id="ARBA00004690"/>
    </source>
</evidence>
<comment type="caution">
    <text evidence="9">The sequence shown here is derived from an EMBL/GenBank/DDBJ whole genome shotgun (WGS) entry which is preliminary data.</text>
</comment>
<dbReference type="FunFam" id="3.40.50.300:FF:002070">
    <property type="entry name" value="Uridine kinase"/>
    <property type="match status" value="1"/>
</dbReference>
<dbReference type="PANTHER" id="PTHR10285">
    <property type="entry name" value="URIDINE KINASE"/>
    <property type="match status" value="1"/>
</dbReference>
<dbReference type="CDD" id="cd02023">
    <property type="entry name" value="UMPK"/>
    <property type="match status" value="1"/>
</dbReference>
<dbReference type="InterPro" id="IPR000764">
    <property type="entry name" value="Uridine_kinase-like"/>
</dbReference>
<evidence type="ECO:0000256" key="3">
    <source>
        <dbReference type="ARBA" id="ARBA00022679"/>
    </source>
</evidence>
<proteinExistence type="predicted"/>
<evidence type="ECO:0000313" key="10">
    <source>
        <dbReference type="Proteomes" id="UP000193467"/>
    </source>
</evidence>
<dbReference type="CDD" id="cd06223">
    <property type="entry name" value="PRTases_typeI"/>
    <property type="match status" value="1"/>
</dbReference>
<keyword evidence="3" id="KW-0808">Transferase</keyword>
<gene>
    <name evidence="9" type="ORF">BCR35DRAFT_143471</name>
</gene>
<dbReference type="FunCoup" id="A0A1Y2ET78">
    <property type="interactions" value="475"/>
</dbReference>
<evidence type="ECO:0000313" key="9">
    <source>
        <dbReference type="EMBL" id="ORY74045.1"/>
    </source>
</evidence>
<dbReference type="Pfam" id="PF14681">
    <property type="entry name" value="UPRTase"/>
    <property type="match status" value="1"/>
</dbReference>
<keyword evidence="4" id="KW-0547">Nucleotide-binding</keyword>
<feature type="region of interest" description="Disordered" evidence="6">
    <location>
        <begin position="1"/>
        <end position="22"/>
    </location>
</feature>
<comment type="pathway">
    <text evidence="1">Pyrimidine metabolism; UMP biosynthesis via salvage pathway; UMP from uridine: step 1/1.</text>
</comment>
<organism evidence="9 10">
    <name type="scientific">Leucosporidium creatinivorum</name>
    <dbReference type="NCBI Taxonomy" id="106004"/>
    <lineage>
        <taxon>Eukaryota</taxon>
        <taxon>Fungi</taxon>
        <taxon>Dikarya</taxon>
        <taxon>Basidiomycota</taxon>
        <taxon>Pucciniomycotina</taxon>
        <taxon>Microbotryomycetes</taxon>
        <taxon>Leucosporidiales</taxon>
        <taxon>Leucosporidium</taxon>
    </lineage>
</organism>
<dbReference type="Pfam" id="PF00485">
    <property type="entry name" value="PRK"/>
    <property type="match status" value="1"/>
</dbReference>
<protein>
    <recommendedName>
        <fullName evidence="2">uridine/cytidine kinase</fullName>
        <ecNumber evidence="2">2.7.1.48</ecNumber>
    </recommendedName>
</protein>
<dbReference type="InterPro" id="IPR029057">
    <property type="entry name" value="PRTase-like"/>
</dbReference>
<dbReference type="Proteomes" id="UP000193467">
    <property type="component" value="Unassembled WGS sequence"/>
</dbReference>
<feature type="compositionally biased region" description="Pro residues" evidence="6">
    <location>
        <begin position="1"/>
        <end position="10"/>
    </location>
</feature>
<keyword evidence="10" id="KW-1185">Reference proteome</keyword>
<evidence type="ECO:0000256" key="6">
    <source>
        <dbReference type="SAM" id="MobiDB-lite"/>
    </source>
</evidence>
<feature type="domain" description="Phosphoribosyltransferase" evidence="8">
    <location>
        <begin position="283"/>
        <end position="505"/>
    </location>
</feature>
<dbReference type="InterPro" id="IPR000836">
    <property type="entry name" value="PRTase_dom"/>
</dbReference>
<dbReference type="InterPro" id="IPR006083">
    <property type="entry name" value="PRK/URK"/>
</dbReference>
<keyword evidence="5 9" id="KW-0418">Kinase</keyword>
<dbReference type="GO" id="GO:0044206">
    <property type="term" value="P:UMP salvage"/>
    <property type="evidence" value="ECO:0007669"/>
    <property type="project" value="UniProtKB-UniPathway"/>
</dbReference>
<dbReference type="STRING" id="106004.A0A1Y2ET78"/>
<dbReference type="InParanoid" id="A0A1Y2ET78"/>
<evidence type="ECO:0000259" key="8">
    <source>
        <dbReference type="Pfam" id="PF14681"/>
    </source>
</evidence>
<feature type="domain" description="Phosphoribulokinase/uridine kinase" evidence="7">
    <location>
        <begin position="45"/>
        <end position="225"/>
    </location>
</feature>
<reference evidence="9 10" key="1">
    <citation type="submission" date="2016-07" db="EMBL/GenBank/DDBJ databases">
        <title>Pervasive Adenine N6-methylation of Active Genes in Fungi.</title>
        <authorList>
            <consortium name="DOE Joint Genome Institute"/>
            <person name="Mondo S.J."/>
            <person name="Dannebaum R.O."/>
            <person name="Kuo R.C."/>
            <person name="Labutti K."/>
            <person name="Haridas S."/>
            <person name="Kuo A."/>
            <person name="Salamov A."/>
            <person name="Ahrendt S.R."/>
            <person name="Lipzen A."/>
            <person name="Sullivan W."/>
            <person name="Andreopoulos W.B."/>
            <person name="Clum A."/>
            <person name="Lindquist E."/>
            <person name="Daum C."/>
            <person name="Ramamoorthy G.K."/>
            <person name="Gryganskyi A."/>
            <person name="Culley D."/>
            <person name="Magnuson J.K."/>
            <person name="James T.Y."/>
            <person name="O'Malley M.A."/>
            <person name="Stajich J.E."/>
            <person name="Spatafora J.W."/>
            <person name="Visel A."/>
            <person name="Grigoriev I.V."/>
        </authorList>
    </citation>
    <scope>NUCLEOTIDE SEQUENCE [LARGE SCALE GENOMIC DNA]</scope>
    <source>
        <strain evidence="9 10">62-1032</strain>
    </source>
</reference>
<evidence type="ECO:0000256" key="5">
    <source>
        <dbReference type="ARBA" id="ARBA00022777"/>
    </source>
</evidence>
<evidence type="ECO:0000256" key="4">
    <source>
        <dbReference type="ARBA" id="ARBA00022741"/>
    </source>
</evidence>
<dbReference type="EMBL" id="MCGR01000043">
    <property type="protein sequence ID" value="ORY74045.1"/>
    <property type="molecule type" value="Genomic_DNA"/>
</dbReference>
<dbReference type="GO" id="GO:0005524">
    <property type="term" value="F:ATP binding"/>
    <property type="evidence" value="ECO:0007669"/>
    <property type="project" value="InterPro"/>
</dbReference>
<dbReference type="Gene3D" id="3.40.50.300">
    <property type="entry name" value="P-loop containing nucleotide triphosphate hydrolases"/>
    <property type="match status" value="1"/>
</dbReference>